<proteinExistence type="predicted"/>
<organism evidence="2 3">
    <name type="scientific">Allisonella histaminiformans</name>
    <dbReference type="NCBI Taxonomy" id="209880"/>
    <lineage>
        <taxon>Bacteria</taxon>
        <taxon>Bacillati</taxon>
        <taxon>Bacillota</taxon>
        <taxon>Negativicutes</taxon>
        <taxon>Veillonellales</taxon>
        <taxon>Veillonellaceae</taxon>
        <taxon>Allisonella</taxon>
    </lineage>
</organism>
<dbReference type="Proteomes" id="UP000199689">
    <property type="component" value="Unassembled WGS sequence"/>
</dbReference>
<evidence type="ECO:0000256" key="1">
    <source>
        <dbReference type="SAM" id="Phobius"/>
    </source>
</evidence>
<evidence type="ECO:0000313" key="2">
    <source>
        <dbReference type="EMBL" id="SDA48788.1"/>
    </source>
</evidence>
<evidence type="ECO:0000313" key="3">
    <source>
        <dbReference type="Proteomes" id="UP000199689"/>
    </source>
</evidence>
<dbReference type="EMBL" id="FMXA01000009">
    <property type="protein sequence ID" value="SDA48788.1"/>
    <property type="molecule type" value="Genomic_DNA"/>
</dbReference>
<feature type="transmembrane region" description="Helical" evidence="1">
    <location>
        <begin position="6"/>
        <end position="28"/>
    </location>
</feature>
<name>A0A1G5VSR0_9FIRM</name>
<keyword evidence="1" id="KW-0812">Transmembrane</keyword>
<accession>A0A1G5VSR0</accession>
<keyword evidence="1" id="KW-0472">Membrane</keyword>
<protein>
    <submittedName>
        <fullName evidence="2">Uncharacterized protein</fullName>
    </submittedName>
</protein>
<gene>
    <name evidence="2" type="ORF">SAMN02910343_00842</name>
</gene>
<sequence>MTSARPFFMWFLLVGMAKKGSFLLLFYLPWKQEKIKTYHGYREFISFWQPESLWHNR</sequence>
<keyword evidence="1" id="KW-1133">Transmembrane helix</keyword>
<keyword evidence="3" id="KW-1185">Reference proteome</keyword>
<dbReference type="AlphaFoldDB" id="A0A1G5VSR0"/>
<reference evidence="2 3" key="1">
    <citation type="submission" date="2016-10" db="EMBL/GenBank/DDBJ databases">
        <authorList>
            <person name="de Groot N.N."/>
        </authorList>
    </citation>
    <scope>NUCLEOTIDE SEQUENCE [LARGE SCALE GENOMIC DNA]</scope>
    <source>
        <strain evidence="2 3">DSM 15230</strain>
    </source>
</reference>